<dbReference type="EMBL" id="CP015702">
    <property type="protein sequence ID" value="APU86934.1"/>
    <property type="molecule type" value="Genomic_DNA"/>
</dbReference>
<geneLocation type="plasmid" evidence="1">
    <name>pNPD8_2</name>
</geneLocation>
<sequence length="50" mass="5749">MKNLGGAGYSRFTRGFNFYFDPSEKLKDIFKTEGTKEVNQNDKAAEKLKK</sequence>
<protein>
    <submittedName>
        <fullName evidence="1">Uncharacterized protein</fullName>
    </submittedName>
</protein>
<proteinExistence type="predicted"/>
<dbReference type="AlphaFoldDB" id="A0A1L7JML6"/>
<keyword evidence="1" id="KW-0614">Plasmid</keyword>
<dbReference type="RefSeq" id="WP_236893317.1">
    <property type="nucleotide sequence ID" value="NZ_CP015702.1"/>
</dbReference>
<name>A0A1L7JML6_CLOBO</name>
<evidence type="ECO:0000313" key="1">
    <source>
        <dbReference type="EMBL" id="APU86934.1"/>
    </source>
</evidence>
<organism evidence="1">
    <name type="scientific">Clostridium botulinum</name>
    <dbReference type="NCBI Taxonomy" id="1491"/>
    <lineage>
        <taxon>Bacteria</taxon>
        <taxon>Bacillati</taxon>
        <taxon>Bacillota</taxon>
        <taxon>Clostridia</taxon>
        <taxon>Eubacteriales</taxon>
        <taxon>Clostridiaceae</taxon>
        <taxon>Clostridium</taxon>
    </lineage>
</organism>
<accession>A0A1L7JML6</accession>
<reference evidence="1" key="1">
    <citation type="submission" date="2016-05" db="EMBL/GenBank/DDBJ databases">
        <authorList>
            <person name="Lavstsen T."/>
            <person name="Jespersen J.S."/>
        </authorList>
    </citation>
    <scope>NUCLEOTIDE SEQUENCE</scope>
    <source>
        <strain evidence="1">CDC69096</strain>
        <plasmid evidence="1">pNPD8_2</plasmid>
    </source>
</reference>
<gene>
    <name evidence="1" type="ORF">NPD8_3830</name>
</gene>